<dbReference type="HOGENOM" id="CLU_882294_0_0_14"/>
<accession>U5NC40</accession>
<evidence type="ECO:0000256" key="1">
    <source>
        <dbReference type="SAM" id="Coils"/>
    </source>
</evidence>
<evidence type="ECO:0000313" key="2">
    <source>
        <dbReference type="EMBL" id="AGX88850.1"/>
    </source>
</evidence>
<keyword evidence="3" id="KW-1185">Reference proteome</keyword>
<dbReference type="Proteomes" id="UP000017119">
    <property type="component" value="Chromosome"/>
</dbReference>
<proteinExistence type="predicted"/>
<keyword evidence="1" id="KW-0175">Coiled coil</keyword>
<feature type="coiled-coil region" evidence="1">
    <location>
        <begin position="74"/>
        <end position="115"/>
    </location>
</feature>
<gene>
    <name evidence="2" type="ORF">PRV_00375</name>
</gene>
<protein>
    <submittedName>
        <fullName evidence="2">Uncharacterized protein</fullName>
    </submittedName>
</protein>
<dbReference type="KEGG" id="mpv:PRV_00375"/>
<evidence type="ECO:0000313" key="3">
    <source>
        <dbReference type="Proteomes" id="UP000017119"/>
    </source>
</evidence>
<feature type="coiled-coil region" evidence="1">
    <location>
        <begin position="145"/>
        <end position="172"/>
    </location>
</feature>
<sequence>MNFSNNKLSETNNSNLENIKDFYVQNEAFKQIKESENLLKIIENPEIMNNKNTENMVKKIHKEINKETKVTKINDRREQKLKKAMEELKSHSENFQKARKNIQEWKQNIEAIKQFDILKNKHLYENLKLRNLENSHLKVDDRKALQNYFEKFSNLNEEREKLTNRISKINKSSDINKNNQGKNNNEDNKQIISSLKKIDWEKDKTKIQSLLKEKLDEKNPYLNLIDNKEWELIKESKTRIKRNIEVKNNFQHLLFSAVCVLMHDSGECSTSLMDEKNFQKMNEQLINLKIGSKMLNKMIGEEEIKIESLFTQQGK</sequence>
<dbReference type="EMBL" id="CP006771">
    <property type="protein sequence ID" value="AGX88850.1"/>
    <property type="molecule type" value="Genomic_DNA"/>
</dbReference>
<name>U5NC40_9MOLU</name>
<reference evidence="2 3" key="1">
    <citation type="journal article" date="2013" name="Genome Announc.">
        <title>Genome Sequence of Mycoplasma parvum (Formerly Eperythrozoon parvum), a Diminutive Hemoplasma of the Pig.</title>
        <authorList>
            <person name="do Nascimento N.C."/>
            <person name="Dos Santos A.P."/>
            <person name="Chu Y."/>
            <person name="Guimaraes A.M."/>
            <person name="Pagliaro A."/>
            <person name="Messick J.B."/>
        </authorList>
    </citation>
    <scope>NUCLEOTIDE SEQUENCE [LARGE SCALE GENOMIC DNA]</scope>
    <source>
        <strain evidence="2 3">Indiana</strain>
    </source>
</reference>
<organism evidence="2 3">
    <name type="scientific">Mycoplasma parvum str. Indiana</name>
    <dbReference type="NCBI Taxonomy" id="1403316"/>
    <lineage>
        <taxon>Bacteria</taxon>
        <taxon>Bacillati</taxon>
        <taxon>Mycoplasmatota</taxon>
        <taxon>Mollicutes</taxon>
        <taxon>Mycoplasmataceae</taxon>
        <taxon>Mycoplasma</taxon>
    </lineage>
</organism>
<dbReference type="AlphaFoldDB" id="U5NC40"/>
<dbReference type="PATRIC" id="fig|1403316.3.peg.59"/>